<evidence type="ECO:0000256" key="5">
    <source>
        <dbReference type="SAM" id="Coils"/>
    </source>
</evidence>
<keyword evidence="9" id="KW-1185">Reference proteome</keyword>
<dbReference type="EMBL" id="RWGY01000007">
    <property type="protein sequence ID" value="TVU41455.1"/>
    <property type="molecule type" value="Genomic_DNA"/>
</dbReference>
<evidence type="ECO:0000256" key="2">
    <source>
        <dbReference type="ARBA" id="ARBA00005474"/>
    </source>
</evidence>
<feature type="non-terminal residue" evidence="8">
    <location>
        <position position="1"/>
    </location>
</feature>
<dbReference type="InterPro" id="IPR004883">
    <property type="entry name" value="LOB"/>
</dbReference>
<dbReference type="Proteomes" id="UP000324897">
    <property type="component" value="Chromosome 4"/>
</dbReference>
<evidence type="ECO:0000313" key="9">
    <source>
        <dbReference type="Proteomes" id="UP000324897"/>
    </source>
</evidence>
<feature type="domain" description="LOB" evidence="7">
    <location>
        <begin position="17"/>
        <end position="118"/>
    </location>
</feature>
<evidence type="ECO:0000256" key="4">
    <source>
        <dbReference type="ARBA" id="ARBA00023242"/>
    </source>
</evidence>
<feature type="coiled-coil region" evidence="5">
    <location>
        <begin position="194"/>
        <end position="221"/>
    </location>
</feature>
<dbReference type="Gramene" id="TVU41455">
    <property type="protein sequence ID" value="TVU41455"/>
    <property type="gene ID" value="EJB05_14974"/>
</dbReference>
<name>A0A5J9W0M7_9POAL</name>
<dbReference type="PANTHER" id="PTHR31301">
    <property type="entry name" value="LOB DOMAIN-CONTAINING PROTEIN 4-RELATED"/>
    <property type="match status" value="1"/>
</dbReference>
<accession>A0A5J9W0M7</accession>
<comment type="similarity">
    <text evidence="2">Belongs to the LOB domain-containing protein family.</text>
</comment>
<dbReference type="PROSITE" id="PS50891">
    <property type="entry name" value="LOB"/>
    <property type="match status" value="1"/>
</dbReference>
<protein>
    <recommendedName>
        <fullName evidence="7">LOB domain-containing protein</fullName>
    </recommendedName>
</protein>
<proteinExistence type="inferred from homology"/>
<evidence type="ECO:0000256" key="1">
    <source>
        <dbReference type="ARBA" id="ARBA00004123"/>
    </source>
</evidence>
<sequence length="514" mass="54584">MSSSSEATSSAEGQSPPPCAGCKHLRRRCVPSCAFAAYFPPEHGDQFAAVHKVFGASNVSKLLAEVAPGDRAGAVESLVYEARARLRDPAFGCVSYITVLEHMLKQGMADVAAARGQLAAHVGAAAAFRPFDAARASPKAKGAGNARLEEALRFAKEQDDKMRAVRVAVEAKREQDGAVAWKDAVKRGQGKPLLNRQMAEAQQAAAAAQSAREQAMQIQQAQAVAAQQHGHRAEAQHVGIGLGFPDGHPRQQMEEAPGSAAAAQAAREQAMMMRQAAAAAQQHGTGLGRLAFPDGHYAAMGREHPHSCPRTALQMAHAQQQEMMLRQAAAAEELTGDQNMLAMMQPDAAELTRDANVMMLLQQAVGGHGHPDLHPQTVQQIANAHKLSAAAEVAREQGMMMMQQQGESYAHGMSGATSMAFVLQQKPQPQPQTVNALGFQTGSSQPQQQKDGSDEGQSSDLTACTLQPLPPWLADVPRRQQQNYGGDDDGQLSDLTAYFGIPGPNLPPDSRGSS</sequence>
<evidence type="ECO:0000256" key="3">
    <source>
        <dbReference type="ARBA" id="ARBA00022473"/>
    </source>
</evidence>
<keyword evidence="4" id="KW-0539">Nucleus</keyword>
<evidence type="ECO:0000259" key="7">
    <source>
        <dbReference type="PROSITE" id="PS50891"/>
    </source>
</evidence>
<comment type="subcellular location">
    <subcellularLocation>
        <location evidence="1">Nucleus</location>
    </subcellularLocation>
</comment>
<dbReference type="Pfam" id="PF03195">
    <property type="entry name" value="LOB"/>
    <property type="match status" value="1"/>
</dbReference>
<reference evidence="8 9" key="1">
    <citation type="journal article" date="2019" name="Sci. Rep.">
        <title>A high-quality genome of Eragrostis curvula grass provides insights into Poaceae evolution and supports new strategies to enhance forage quality.</title>
        <authorList>
            <person name="Carballo J."/>
            <person name="Santos B.A.C.M."/>
            <person name="Zappacosta D."/>
            <person name="Garbus I."/>
            <person name="Selva J.P."/>
            <person name="Gallo C.A."/>
            <person name="Diaz A."/>
            <person name="Albertini E."/>
            <person name="Caccamo M."/>
            <person name="Echenique V."/>
        </authorList>
    </citation>
    <scope>NUCLEOTIDE SEQUENCE [LARGE SCALE GENOMIC DNA]</scope>
    <source>
        <strain evidence="9">cv. Victoria</strain>
        <tissue evidence="8">Leaf</tissue>
    </source>
</reference>
<dbReference type="GO" id="GO:0005634">
    <property type="term" value="C:nucleus"/>
    <property type="evidence" value="ECO:0007669"/>
    <property type="project" value="UniProtKB-SubCell"/>
</dbReference>
<keyword evidence="5" id="KW-0175">Coiled coil</keyword>
<feature type="compositionally biased region" description="Polar residues" evidence="6">
    <location>
        <begin position="425"/>
        <end position="465"/>
    </location>
</feature>
<dbReference type="AlphaFoldDB" id="A0A5J9W0M7"/>
<organism evidence="8 9">
    <name type="scientific">Eragrostis curvula</name>
    <name type="common">weeping love grass</name>
    <dbReference type="NCBI Taxonomy" id="38414"/>
    <lineage>
        <taxon>Eukaryota</taxon>
        <taxon>Viridiplantae</taxon>
        <taxon>Streptophyta</taxon>
        <taxon>Embryophyta</taxon>
        <taxon>Tracheophyta</taxon>
        <taxon>Spermatophyta</taxon>
        <taxon>Magnoliopsida</taxon>
        <taxon>Liliopsida</taxon>
        <taxon>Poales</taxon>
        <taxon>Poaceae</taxon>
        <taxon>PACMAD clade</taxon>
        <taxon>Chloridoideae</taxon>
        <taxon>Eragrostideae</taxon>
        <taxon>Eragrostidinae</taxon>
        <taxon>Eragrostis</taxon>
    </lineage>
</organism>
<evidence type="ECO:0000256" key="6">
    <source>
        <dbReference type="SAM" id="MobiDB-lite"/>
    </source>
</evidence>
<feature type="region of interest" description="Disordered" evidence="6">
    <location>
        <begin position="425"/>
        <end position="514"/>
    </location>
</feature>
<dbReference type="PANTHER" id="PTHR31301:SF83">
    <property type="entry name" value="PROTEIN ASYMMETRIC LEAVES 2"/>
    <property type="match status" value="1"/>
</dbReference>
<comment type="caution">
    <text evidence="8">The sequence shown here is derived from an EMBL/GenBank/DDBJ whole genome shotgun (WGS) entry which is preliminary data.</text>
</comment>
<gene>
    <name evidence="8" type="ORF">EJB05_14974</name>
</gene>
<evidence type="ECO:0000313" key="8">
    <source>
        <dbReference type="EMBL" id="TVU41455.1"/>
    </source>
</evidence>
<keyword evidence="3" id="KW-0217">Developmental protein</keyword>